<dbReference type="Gene3D" id="3.40.50.450">
    <property type="match status" value="1"/>
</dbReference>
<dbReference type="Gene3D" id="1.10.10.10">
    <property type="entry name" value="Winged helix-like DNA-binding domain superfamily/Winged helix DNA-binding domain"/>
    <property type="match status" value="1"/>
</dbReference>
<dbReference type="Proteomes" id="UP000502502">
    <property type="component" value="Chromosome"/>
</dbReference>
<dbReference type="Pfam" id="PF17782">
    <property type="entry name" value="WHD_DprA"/>
    <property type="match status" value="1"/>
</dbReference>
<evidence type="ECO:0000259" key="3">
    <source>
        <dbReference type="Pfam" id="PF17782"/>
    </source>
</evidence>
<name>A0A6G7ZMH9_9SPHN</name>
<protein>
    <submittedName>
        <fullName evidence="4">DNA-protecting protein DprA</fullName>
    </submittedName>
</protein>
<dbReference type="Pfam" id="PF21102">
    <property type="entry name" value="DprA_N"/>
    <property type="match status" value="1"/>
</dbReference>
<evidence type="ECO:0000256" key="1">
    <source>
        <dbReference type="ARBA" id="ARBA00006525"/>
    </source>
</evidence>
<gene>
    <name evidence="4" type="primary">dprA</name>
    <name evidence="4" type="ORF">G7078_04570</name>
</gene>
<dbReference type="InterPro" id="IPR003488">
    <property type="entry name" value="DprA"/>
</dbReference>
<evidence type="ECO:0000313" key="4">
    <source>
        <dbReference type="EMBL" id="QIL02132.1"/>
    </source>
</evidence>
<sequence>MGRSRAWEGRPLNNDLIDRIRLVRSPGIGPVTFRQLLMRFGNARAALEAVPDLARRGGGKAPRLFSQGEAEREVERVERLGARYLALGQGLYPSLLAQLDDAPPLIVARGDLKLLDRPAIAIVGARNASAAACRFARSLAHELGCEGVLVVSGLARGIDAAAHDGSLEVGTVGVVAGGIDVFYPPENEARQQAMFERGLVLAEMPPGTEPRARHFPYRNRIIAGMSAGTVVVEAAPRSGSLITARLAAEAGREVMAVPGSPLDPRAQGCNQLIRDGATLVQNASDVLEAVRPMQVRVASPTAPFEPVEPNGEAVPFDRVEELLGPSPVPVDELIRLSGAPSGAVQMALLELDLAGRLDRHAGGKVSLRVA</sequence>
<keyword evidence="5" id="KW-1185">Reference proteome</keyword>
<dbReference type="InterPro" id="IPR036388">
    <property type="entry name" value="WH-like_DNA-bd_sf"/>
</dbReference>
<accession>A0A6G7ZMH9</accession>
<evidence type="ECO:0000259" key="2">
    <source>
        <dbReference type="Pfam" id="PF02481"/>
    </source>
</evidence>
<dbReference type="GO" id="GO:0009294">
    <property type="term" value="P:DNA-mediated transformation"/>
    <property type="evidence" value="ECO:0007669"/>
    <property type="project" value="InterPro"/>
</dbReference>
<dbReference type="RefSeq" id="WP_166093455.1">
    <property type="nucleotide sequence ID" value="NZ_CP049871.1"/>
</dbReference>
<evidence type="ECO:0000313" key="5">
    <source>
        <dbReference type="Proteomes" id="UP000502502"/>
    </source>
</evidence>
<dbReference type="PANTHER" id="PTHR43022">
    <property type="entry name" value="PROTEIN SMF"/>
    <property type="match status" value="1"/>
</dbReference>
<organism evidence="4 5">
    <name type="scientific">Sphingomonas sinipercae</name>
    <dbReference type="NCBI Taxonomy" id="2714944"/>
    <lineage>
        <taxon>Bacteria</taxon>
        <taxon>Pseudomonadati</taxon>
        <taxon>Pseudomonadota</taxon>
        <taxon>Alphaproteobacteria</taxon>
        <taxon>Sphingomonadales</taxon>
        <taxon>Sphingomonadaceae</taxon>
        <taxon>Sphingomonas</taxon>
    </lineage>
</organism>
<dbReference type="SUPFAM" id="SSF102405">
    <property type="entry name" value="MCP/YpsA-like"/>
    <property type="match status" value="1"/>
</dbReference>
<dbReference type="InterPro" id="IPR057666">
    <property type="entry name" value="DrpA_SLOG"/>
</dbReference>
<dbReference type="AlphaFoldDB" id="A0A6G7ZMH9"/>
<feature type="domain" description="Smf/DprA SLOG" evidence="2">
    <location>
        <begin position="85"/>
        <end position="290"/>
    </location>
</feature>
<dbReference type="InterPro" id="IPR041614">
    <property type="entry name" value="DprA_WH"/>
</dbReference>
<reference evidence="4 5" key="1">
    <citation type="submission" date="2020-03" db="EMBL/GenBank/DDBJ databases">
        <title>Sphingomonas sp. nov., isolated from fish.</title>
        <authorList>
            <person name="Hyun D.-W."/>
            <person name="Bae J.-W."/>
        </authorList>
    </citation>
    <scope>NUCLEOTIDE SEQUENCE [LARGE SCALE GENOMIC DNA]</scope>
    <source>
        <strain evidence="4 5">HDW15C</strain>
    </source>
</reference>
<comment type="similarity">
    <text evidence="1">Belongs to the DprA/Smf family.</text>
</comment>
<dbReference type="KEGG" id="ssin:G7078_04570"/>
<dbReference type="Pfam" id="PF02481">
    <property type="entry name" value="DNA_processg_A"/>
    <property type="match status" value="1"/>
</dbReference>
<proteinExistence type="inferred from homology"/>
<feature type="domain" description="DprA winged helix" evidence="3">
    <location>
        <begin position="317"/>
        <end position="363"/>
    </location>
</feature>
<dbReference type="NCBIfam" id="TIGR00732">
    <property type="entry name" value="dprA"/>
    <property type="match status" value="1"/>
</dbReference>
<dbReference type="PANTHER" id="PTHR43022:SF1">
    <property type="entry name" value="PROTEIN SMF"/>
    <property type="match status" value="1"/>
</dbReference>
<dbReference type="EMBL" id="CP049871">
    <property type="protein sequence ID" value="QIL02132.1"/>
    <property type="molecule type" value="Genomic_DNA"/>
</dbReference>